<sequence>MIDLIEKSLLTGLGALTLTQKKVEQMADELKRRLNLSEEKGRELLTLLSDMARDNQQKLEEIAREEVQRICTDLGMVKKDELNRLAKKVQALEKELRALQQATQDDAPGKC</sequence>
<dbReference type="PANTHER" id="PTHR38664">
    <property type="entry name" value="SLR0058 PROTEIN"/>
    <property type="match status" value="1"/>
</dbReference>
<organism evidence="2 3">
    <name type="scientific">Syntrophotalea acetylenica</name>
    <name type="common">Pelobacter acetylenicus</name>
    <dbReference type="NCBI Taxonomy" id="29542"/>
    <lineage>
        <taxon>Bacteria</taxon>
        <taxon>Pseudomonadati</taxon>
        <taxon>Thermodesulfobacteriota</taxon>
        <taxon>Desulfuromonadia</taxon>
        <taxon>Desulfuromonadales</taxon>
        <taxon>Syntrophotaleaceae</taxon>
        <taxon>Syntrophotalea</taxon>
    </lineage>
</organism>
<evidence type="ECO:0000313" key="3">
    <source>
        <dbReference type="Proteomes" id="UP000182264"/>
    </source>
</evidence>
<reference evidence="2 3" key="1">
    <citation type="journal article" date="2017" name="Genome Announc.">
        <title>Complete Genome Sequences of Two Acetylene-Fermenting Pelobacter acetylenicus Strains.</title>
        <authorList>
            <person name="Sutton J.M."/>
            <person name="Baesman S.M."/>
            <person name="Fierst J.L."/>
            <person name="Poret-Peterson A.T."/>
            <person name="Oremland R.S."/>
            <person name="Dunlap D.S."/>
            <person name="Akob D.M."/>
        </authorList>
    </citation>
    <scope>NUCLEOTIDE SEQUENCE [LARGE SCALE GENOMIC DNA]</scope>
    <source>
        <strain evidence="2 3">DSM 3247</strain>
    </source>
</reference>
<gene>
    <name evidence="2" type="ORF">A7E75_09695</name>
</gene>
<protein>
    <submittedName>
        <fullName evidence="2">Phasin superfamily protein</fullName>
    </submittedName>
</protein>
<keyword evidence="1" id="KW-0175">Coiled coil</keyword>
<evidence type="ECO:0000313" key="2">
    <source>
        <dbReference type="EMBL" id="APG25253.1"/>
    </source>
</evidence>
<dbReference type="RefSeq" id="WP_072287103.1">
    <property type="nucleotide sequence ID" value="NZ_CP015455.1"/>
</dbReference>
<keyword evidence="3" id="KW-1185">Reference proteome</keyword>
<dbReference type="STRING" id="29542.A6070_03695"/>
<dbReference type="AlphaFoldDB" id="A0A1L3GH32"/>
<dbReference type="Proteomes" id="UP000182264">
    <property type="component" value="Chromosome"/>
</dbReference>
<feature type="coiled-coil region" evidence="1">
    <location>
        <begin position="20"/>
        <end position="105"/>
    </location>
</feature>
<evidence type="ECO:0000256" key="1">
    <source>
        <dbReference type="SAM" id="Coils"/>
    </source>
</evidence>
<dbReference type="InterPro" id="IPR008769">
    <property type="entry name" value="PhaF_PhaI"/>
</dbReference>
<accession>A0A1L3GH32</accession>
<dbReference type="PANTHER" id="PTHR38664:SF1">
    <property type="entry name" value="SLR0058 PROTEIN"/>
    <property type="match status" value="1"/>
</dbReference>
<dbReference type="EMBL" id="CP015518">
    <property type="protein sequence ID" value="APG25253.1"/>
    <property type="molecule type" value="Genomic_DNA"/>
</dbReference>
<dbReference type="KEGG" id="pace:A6070_03695"/>
<dbReference type="OrthoDB" id="191894at2"/>
<name>A0A1L3GH32_SYNAC</name>
<proteinExistence type="predicted"/>